<evidence type="ECO:0000256" key="1">
    <source>
        <dbReference type="ARBA" id="ARBA00004141"/>
    </source>
</evidence>
<keyword evidence="9" id="KW-0594">Phospholipid biosynthesis</keyword>
<dbReference type="EMBL" id="MDHH01000002">
    <property type="protein sequence ID" value="OUE02388.1"/>
    <property type="molecule type" value="Genomic_DNA"/>
</dbReference>
<feature type="transmembrane region" description="Helical" evidence="13">
    <location>
        <begin position="30"/>
        <end position="51"/>
    </location>
</feature>
<evidence type="ECO:0000313" key="14">
    <source>
        <dbReference type="EMBL" id="OUE02388.1"/>
    </source>
</evidence>
<dbReference type="Pfam" id="PF01066">
    <property type="entry name" value="CDP-OH_P_transf"/>
    <property type="match status" value="1"/>
</dbReference>
<sequence>MAEPSVPGATGTGAPRVWRAGDSPASPWNVANVLTIVRILLAPVFVVLLAADDGADGPLRYSAAALFIVAIATDGVDGHIARSRNLVTDLGKLLDPIADKVLTGAALVMLSVLGELPWWVTIVILVRELGITAYRFAVLRDRVVAASRGGKLKTVAQAVAISVALLPLWDVVGDGMHVVNTVLMSIAFVLTVLSGLDYMRQALRAERA</sequence>
<reference evidence="14 15" key="1">
    <citation type="submission" date="2016-08" db="EMBL/GenBank/DDBJ databases">
        <title>Genome sequence of Clavibacter michiganensis subsp. michiganensis strain CASJ007.</title>
        <authorList>
            <person name="Thapa S.P."/>
            <person name="Coaker G."/>
        </authorList>
    </citation>
    <scope>NUCLEOTIDE SEQUENCE [LARGE SCALE GENOMIC DNA]</scope>
    <source>
        <strain evidence="14">CASJ007</strain>
    </source>
</reference>
<evidence type="ECO:0000256" key="10">
    <source>
        <dbReference type="ARBA" id="ARBA00023264"/>
    </source>
</evidence>
<accession>A0A251XGU2</accession>
<feature type="transmembrane region" description="Helical" evidence="13">
    <location>
        <begin position="101"/>
        <end position="126"/>
    </location>
</feature>
<comment type="similarity">
    <text evidence="2 12">Belongs to the CDP-alcohol phosphatidyltransferase class-I family.</text>
</comment>
<evidence type="ECO:0000256" key="9">
    <source>
        <dbReference type="ARBA" id="ARBA00023209"/>
    </source>
</evidence>
<keyword evidence="7" id="KW-0443">Lipid metabolism</keyword>
<feature type="transmembrane region" description="Helical" evidence="13">
    <location>
        <begin position="178"/>
        <end position="199"/>
    </location>
</feature>
<dbReference type="PROSITE" id="PS00379">
    <property type="entry name" value="CDP_ALCOHOL_P_TRANSF"/>
    <property type="match status" value="1"/>
</dbReference>
<dbReference type="InterPro" id="IPR004570">
    <property type="entry name" value="Phosphatidylglycerol_P_synth"/>
</dbReference>
<evidence type="ECO:0000256" key="7">
    <source>
        <dbReference type="ARBA" id="ARBA00023098"/>
    </source>
</evidence>
<dbReference type="PIRSF" id="PIRSF000847">
    <property type="entry name" value="Phos_ph_gly_syn"/>
    <property type="match status" value="1"/>
</dbReference>
<feature type="transmembrane region" description="Helical" evidence="13">
    <location>
        <begin position="155"/>
        <end position="172"/>
    </location>
</feature>
<dbReference type="GO" id="GO:0008444">
    <property type="term" value="F:CDP-diacylglycerol-glycerol-3-phosphate 3-phosphatidyltransferase activity"/>
    <property type="evidence" value="ECO:0007669"/>
    <property type="project" value="UniProtKB-UniRule"/>
</dbReference>
<evidence type="ECO:0000256" key="6">
    <source>
        <dbReference type="ARBA" id="ARBA00022989"/>
    </source>
</evidence>
<dbReference type="GO" id="GO:0046474">
    <property type="term" value="P:glycerophospholipid biosynthetic process"/>
    <property type="evidence" value="ECO:0007669"/>
    <property type="project" value="TreeGrafter"/>
</dbReference>
<keyword evidence="5 13" id="KW-0812">Transmembrane</keyword>
<evidence type="ECO:0000256" key="12">
    <source>
        <dbReference type="RuleBase" id="RU003750"/>
    </source>
</evidence>
<dbReference type="GO" id="GO:0016020">
    <property type="term" value="C:membrane"/>
    <property type="evidence" value="ECO:0007669"/>
    <property type="project" value="UniProtKB-SubCell"/>
</dbReference>
<comment type="subcellular location">
    <subcellularLocation>
        <location evidence="1">Membrane</location>
        <topology evidence="1">Multi-pass membrane protein</topology>
    </subcellularLocation>
</comment>
<evidence type="ECO:0000256" key="13">
    <source>
        <dbReference type="SAM" id="Phobius"/>
    </source>
</evidence>
<gene>
    <name evidence="14" type="primary">pgsA2</name>
    <name evidence="14" type="ORF">CMMCAS07_10250</name>
</gene>
<dbReference type="InterPro" id="IPR000462">
    <property type="entry name" value="CDP-OH_P_trans"/>
</dbReference>
<comment type="caution">
    <text evidence="14">The sequence shown here is derived from an EMBL/GenBank/DDBJ whole genome shotgun (WGS) entry which is preliminary data.</text>
</comment>
<dbReference type="UniPathway" id="UPA00085"/>
<keyword evidence="6 13" id="KW-1133">Transmembrane helix</keyword>
<evidence type="ECO:0000256" key="3">
    <source>
        <dbReference type="ARBA" id="ARBA00022516"/>
    </source>
</evidence>
<evidence type="ECO:0000256" key="2">
    <source>
        <dbReference type="ARBA" id="ARBA00010441"/>
    </source>
</evidence>
<dbReference type="AlphaFoldDB" id="A0A251XGU2"/>
<keyword evidence="10" id="KW-1208">Phospholipid metabolism</keyword>
<protein>
    <recommendedName>
        <fullName evidence="11">CDP-diacylglycerol--glycerol-3-phosphate 3-phosphatidyltransferase</fullName>
        <ecNumber evidence="11">2.7.8.5</ecNumber>
    </recommendedName>
</protein>
<dbReference type="NCBIfam" id="TIGR00560">
    <property type="entry name" value="pgsA"/>
    <property type="match status" value="1"/>
</dbReference>
<evidence type="ECO:0000256" key="4">
    <source>
        <dbReference type="ARBA" id="ARBA00022679"/>
    </source>
</evidence>
<evidence type="ECO:0000256" key="11">
    <source>
        <dbReference type="NCBIfam" id="TIGR00560"/>
    </source>
</evidence>
<keyword evidence="3" id="KW-0444">Lipid biosynthesis</keyword>
<dbReference type="PANTHER" id="PTHR14269:SF52">
    <property type="entry name" value="PHOSPHATIDYLGLYCEROPHOSPHATE SYNTHASE-RELATED"/>
    <property type="match status" value="1"/>
</dbReference>
<dbReference type="Gene3D" id="1.20.120.1760">
    <property type="match status" value="1"/>
</dbReference>
<proteinExistence type="inferred from homology"/>
<feature type="transmembrane region" description="Helical" evidence="13">
    <location>
        <begin position="63"/>
        <end position="81"/>
    </location>
</feature>
<name>A0A251XGU2_CLAMM</name>
<organism evidence="14 15">
    <name type="scientific">Clavibacter michiganensis subsp. michiganensis</name>
    <dbReference type="NCBI Taxonomy" id="33013"/>
    <lineage>
        <taxon>Bacteria</taxon>
        <taxon>Bacillati</taxon>
        <taxon>Actinomycetota</taxon>
        <taxon>Actinomycetes</taxon>
        <taxon>Micrococcales</taxon>
        <taxon>Microbacteriaceae</taxon>
        <taxon>Clavibacter</taxon>
    </lineage>
</organism>
<keyword evidence="8 13" id="KW-0472">Membrane</keyword>
<dbReference type="InterPro" id="IPR048254">
    <property type="entry name" value="CDP_ALCOHOL_P_TRANSF_CS"/>
</dbReference>
<dbReference type="EC" id="2.7.8.5" evidence="11"/>
<dbReference type="InterPro" id="IPR043130">
    <property type="entry name" value="CDP-OH_PTrfase_TM_dom"/>
</dbReference>
<dbReference type="PANTHER" id="PTHR14269">
    <property type="entry name" value="CDP-DIACYLGLYCEROL--GLYCEROL-3-PHOSPHATE 3-PHOSPHATIDYLTRANSFERASE-RELATED"/>
    <property type="match status" value="1"/>
</dbReference>
<dbReference type="InterPro" id="IPR050324">
    <property type="entry name" value="CDP-alcohol_PTase-I"/>
</dbReference>
<evidence type="ECO:0000313" key="15">
    <source>
        <dbReference type="Proteomes" id="UP000195062"/>
    </source>
</evidence>
<dbReference type="Proteomes" id="UP000195062">
    <property type="component" value="Unassembled WGS sequence"/>
</dbReference>
<keyword evidence="15" id="KW-1185">Reference proteome</keyword>
<keyword evidence="4 12" id="KW-0808">Transferase</keyword>
<evidence type="ECO:0000256" key="5">
    <source>
        <dbReference type="ARBA" id="ARBA00022692"/>
    </source>
</evidence>
<evidence type="ECO:0000256" key="8">
    <source>
        <dbReference type="ARBA" id="ARBA00023136"/>
    </source>
</evidence>